<reference evidence="4 5" key="1">
    <citation type="submission" date="2018-08" db="EMBL/GenBank/DDBJ databases">
        <title>Sequencing the genomes of 1000 actinobacteria strains.</title>
        <authorList>
            <person name="Klenk H.-P."/>
        </authorList>
    </citation>
    <scope>NUCLEOTIDE SEQUENCE [LARGE SCALE GENOMIC DNA]</scope>
    <source>
        <strain evidence="4 5">DSM 22967</strain>
    </source>
</reference>
<gene>
    <name evidence="4" type="ORF">DFJ65_2177</name>
</gene>
<dbReference type="InterPro" id="IPR050275">
    <property type="entry name" value="PGM_Phosphatase"/>
</dbReference>
<feature type="region of interest" description="Disordered" evidence="3">
    <location>
        <begin position="204"/>
        <end position="235"/>
    </location>
</feature>
<organism evidence="4 5">
    <name type="scientific">Calidifontibacter indicus</name>
    <dbReference type="NCBI Taxonomy" id="419650"/>
    <lineage>
        <taxon>Bacteria</taxon>
        <taxon>Bacillati</taxon>
        <taxon>Actinomycetota</taxon>
        <taxon>Actinomycetes</taxon>
        <taxon>Micrococcales</taxon>
        <taxon>Dermacoccaceae</taxon>
        <taxon>Calidifontibacter</taxon>
    </lineage>
</organism>
<feature type="active site" description="Proton donor/acceptor" evidence="1">
    <location>
        <position position="83"/>
    </location>
</feature>
<keyword evidence="5" id="KW-1185">Reference proteome</keyword>
<feature type="binding site" evidence="2">
    <location>
        <begin position="8"/>
        <end position="15"/>
    </location>
    <ligand>
        <name>substrate</name>
    </ligand>
</feature>
<dbReference type="CDD" id="cd07067">
    <property type="entry name" value="HP_PGM_like"/>
    <property type="match status" value="1"/>
</dbReference>
<feature type="active site" description="Tele-phosphohistidine intermediate" evidence="1">
    <location>
        <position position="9"/>
    </location>
</feature>
<evidence type="ECO:0000313" key="4">
    <source>
        <dbReference type="EMBL" id="REF31132.1"/>
    </source>
</evidence>
<dbReference type="PANTHER" id="PTHR48100:SF2">
    <property type="entry name" value="CONSERVED PROTEIN"/>
    <property type="match status" value="1"/>
</dbReference>
<accession>A0A3D9UNW9</accession>
<dbReference type="GO" id="GO:0005737">
    <property type="term" value="C:cytoplasm"/>
    <property type="evidence" value="ECO:0007669"/>
    <property type="project" value="TreeGrafter"/>
</dbReference>
<protein>
    <submittedName>
        <fullName evidence="4">Putative phosphomutase (TIGR03848 family)</fullName>
    </submittedName>
</protein>
<dbReference type="PANTHER" id="PTHR48100">
    <property type="entry name" value="BROAD-SPECIFICITY PHOSPHATASE YOR283W-RELATED"/>
    <property type="match status" value="1"/>
</dbReference>
<feature type="binding site" evidence="2">
    <location>
        <begin position="83"/>
        <end position="86"/>
    </location>
    <ligand>
        <name>substrate</name>
    </ligand>
</feature>
<feature type="binding site" evidence="2">
    <location>
        <position position="59"/>
    </location>
    <ligand>
        <name>substrate</name>
    </ligand>
</feature>
<dbReference type="RefSeq" id="WP_115923023.1">
    <property type="nucleotide sequence ID" value="NZ_QTUA01000001.1"/>
</dbReference>
<dbReference type="SMART" id="SM00855">
    <property type="entry name" value="PGAM"/>
    <property type="match status" value="1"/>
</dbReference>
<proteinExistence type="predicted"/>
<evidence type="ECO:0000256" key="3">
    <source>
        <dbReference type="SAM" id="MobiDB-lite"/>
    </source>
</evidence>
<sequence>MTTVLLLRHGRTAANAGGLLAGWTEGIGLDDTGRAQAEALGKRLAEVPLAGVVTSPLQRCVETTDSVVAGRDTPVVVDEGVGECHYGAWTGRPLKDLAKEDLWRTVQHRPSAATFPASDDFRHESIAQMQLRAVETMRRHDERFAAEVGPHAVWALVSHGDVIKSILADCLGEHLDQFQRITVGPASLSAVRLGPGRPFVLRINDTGSDPSDLVPAPQEEASSDAAVGGGATAQG</sequence>
<dbReference type="EMBL" id="QTUA01000001">
    <property type="protein sequence ID" value="REF31132.1"/>
    <property type="molecule type" value="Genomic_DNA"/>
</dbReference>
<dbReference type="InterPro" id="IPR013078">
    <property type="entry name" value="His_Pase_superF_clade-1"/>
</dbReference>
<dbReference type="GO" id="GO:0016791">
    <property type="term" value="F:phosphatase activity"/>
    <property type="evidence" value="ECO:0007669"/>
    <property type="project" value="TreeGrafter"/>
</dbReference>
<dbReference type="Pfam" id="PF00300">
    <property type="entry name" value="His_Phos_1"/>
    <property type="match status" value="1"/>
</dbReference>
<dbReference type="Gene3D" id="3.40.50.1240">
    <property type="entry name" value="Phosphoglycerate mutase-like"/>
    <property type="match status" value="1"/>
</dbReference>
<evidence type="ECO:0000256" key="1">
    <source>
        <dbReference type="PIRSR" id="PIRSR613078-1"/>
    </source>
</evidence>
<name>A0A3D9UNW9_9MICO</name>
<evidence type="ECO:0000256" key="2">
    <source>
        <dbReference type="PIRSR" id="PIRSR613078-2"/>
    </source>
</evidence>
<dbReference type="AlphaFoldDB" id="A0A3D9UNW9"/>
<evidence type="ECO:0000313" key="5">
    <source>
        <dbReference type="Proteomes" id="UP000256253"/>
    </source>
</evidence>
<dbReference type="Proteomes" id="UP000256253">
    <property type="component" value="Unassembled WGS sequence"/>
</dbReference>
<dbReference type="SUPFAM" id="SSF53254">
    <property type="entry name" value="Phosphoglycerate mutase-like"/>
    <property type="match status" value="1"/>
</dbReference>
<dbReference type="NCBIfam" id="TIGR03848">
    <property type="entry name" value="MSMEG_4193"/>
    <property type="match status" value="1"/>
</dbReference>
<comment type="caution">
    <text evidence="4">The sequence shown here is derived from an EMBL/GenBank/DDBJ whole genome shotgun (WGS) entry which is preliminary data.</text>
</comment>
<dbReference type="InterPro" id="IPR029033">
    <property type="entry name" value="His_PPase_superfam"/>
</dbReference>
<dbReference type="OrthoDB" id="4120859at2"/>
<dbReference type="InterPro" id="IPR022492">
    <property type="entry name" value="Phosphomutase_MSMEG4193_put"/>
</dbReference>